<evidence type="ECO:0000256" key="1">
    <source>
        <dbReference type="SAM" id="MobiDB-lite"/>
    </source>
</evidence>
<dbReference type="PANTHER" id="PTHR37951:SF1">
    <property type="entry name" value="TYPE VI SECRETION SYSTEM COMPONENT TSSA1"/>
    <property type="match status" value="1"/>
</dbReference>
<feature type="region of interest" description="Disordered" evidence="1">
    <location>
        <begin position="249"/>
        <end position="282"/>
    </location>
</feature>
<dbReference type="RefSeq" id="WP_167121929.1">
    <property type="nucleotide sequence ID" value="NZ_JAAQQR010000001.1"/>
</dbReference>
<name>A0ABX0PZX7_9GAMM</name>
<dbReference type="Proteomes" id="UP001429601">
    <property type="component" value="Unassembled WGS sequence"/>
</dbReference>
<accession>A0ABX0PZX7</accession>
<dbReference type="Pfam" id="PF06812">
    <property type="entry name" value="ImpA_N"/>
    <property type="match status" value="1"/>
</dbReference>
<organism evidence="3 4">
    <name type="scientific">Luteibacter jiangsuensis</name>
    <dbReference type="NCBI Taxonomy" id="637577"/>
    <lineage>
        <taxon>Bacteria</taxon>
        <taxon>Pseudomonadati</taxon>
        <taxon>Pseudomonadota</taxon>
        <taxon>Gammaproteobacteria</taxon>
        <taxon>Lysobacterales</taxon>
        <taxon>Rhodanobacteraceae</taxon>
        <taxon>Luteibacter</taxon>
    </lineage>
</organism>
<dbReference type="InterPro" id="IPR010657">
    <property type="entry name" value="ImpA_N"/>
</dbReference>
<protein>
    <submittedName>
        <fullName evidence="3">Type VI secretion system protein TssA</fullName>
    </submittedName>
</protein>
<dbReference type="NCBIfam" id="TIGR03363">
    <property type="entry name" value="VI_chp_8"/>
    <property type="match status" value="1"/>
</dbReference>
<comment type="caution">
    <text evidence="3">The sequence shown here is derived from an EMBL/GenBank/DDBJ whole genome shotgun (WGS) entry which is preliminary data.</text>
</comment>
<dbReference type="EMBL" id="JAAQQR010000001">
    <property type="protein sequence ID" value="NID03299.1"/>
    <property type="molecule type" value="Genomic_DNA"/>
</dbReference>
<dbReference type="PANTHER" id="PTHR37951">
    <property type="entry name" value="CYTOPLASMIC PROTEIN-RELATED"/>
    <property type="match status" value="1"/>
</dbReference>
<dbReference type="InterPro" id="IPR017740">
    <property type="entry name" value="TssA-like"/>
</dbReference>
<proteinExistence type="predicted"/>
<evidence type="ECO:0000259" key="2">
    <source>
        <dbReference type="Pfam" id="PF06812"/>
    </source>
</evidence>
<reference evidence="3 4" key="1">
    <citation type="journal article" date="2011" name="Curr. Microbiol.">
        <title>Luteibacter jiangsuensis sp. nov.: a methamidophos-degrading bacterium isolated from a methamidophos-manufacturing factory.</title>
        <authorList>
            <person name="Wang L."/>
            <person name="Wang G.L."/>
            <person name="Li S.P."/>
            <person name="Jiang J.D."/>
        </authorList>
    </citation>
    <scope>NUCLEOTIDE SEQUENCE [LARGE SCALE GENOMIC DNA]</scope>
    <source>
        <strain evidence="3 4">CGMCC 1.10133</strain>
    </source>
</reference>
<feature type="domain" description="ImpA N-terminal" evidence="2">
    <location>
        <begin position="10"/>
        <end position="128"/>
    </location>
</feature>
<sequence>MDITDRFALPLSDTPPCGPNLEYDSAFLALEAVAATTPERAIGDAVREAEEPDWRDVARQAEALLDRTRDVRVGAHLATAWLRTGGLPAWSRAVGLVRGWLEAFWDEVHPVVDEEDAVERINAVGALAAVDDVMPYLRRTQVLRVERIGSFTLRDLRIMSGSLKGTEDAPVRADASPDDIEAVVSHVDEATLRDTVAAVSDVLAHLDAIDGLFATRTPGQGPDFDGMRRELRELDAFLRAAFARRFPGTSGAGVDGAADEGTEGTIGDASAGPHSRGPIRGPDDVRRLIDEICAWYAVHEPSSPVRPILRRAHGLVGLGFAELLKALAPGGYSEFQNIAGEDEVD</sequence>
<evidence type="ECO:0000313" key="4">
    <source>
        <dbReference type="Proteomes" id="UP001429601"/>
    </source>
</evidence>
<evidence type="ECO:0000313" key="3">
    <source>
        <dbReference type="EMBL" id="NID03299.1"/>
    </source>
</evidence>
<gene>
    <name evidence="3" type="primary">tssA</name>
    <name evidence="3" type="ORF">HBF26_00260</name>
</gene>
<keyword evidence="4" id="KW-1185">Reference proteome</keyword>